<dbReference type="Proteomes" id="UP000293638">
    <property type="component" value="Unassembled WGS sequence"/>
</dbReference>
<keyword evidence="2" id="KW-1185">Reference proteome</keyword>
<organism evidence="1 2">
    <name type="scientific">Motilibacter rhizosphaerae</name>
    <dbReference type="NCBI Taxonomy" id="598652"/>
    <lineage>
        <taxon>Bacteria</taxon>
        <taxon>Bacillati</taxon>
        <taxon>Actinomycetota</taxon>
        <taxon>Actinomycetes</taxon>
        <taxon>Motilibacterales</taxon>
        <taxon>Motilibacteraceae</taxon>
        <taxon>Motilibacter</taxon>
    </lineage>
</organism>
<protein>
    <submittedName>
        <fullName evidence="1">Uncharacterized protein</fullName>
    </submittedName>
</protein>
<dbReference type="AlphaFoldDB" id="A0A4Q7NPM3"/>
<comment type="caution">
    <text evidence="1">The sequence shown here is derived from an EMBL/GenBank/DDBJ whole genome shotgun (WGS) entry which is preliminary data.</text>
</comment>
<evidence type="ECO:0000313" key="1">
    <source>
        <dbReference type="EMBL" id="RZS87265.1"/>
    </source>
</evidence>
<evidence type="ECO:0000313" key="2">
    <source>
        <dbReference type="Proteomes" id="UP000293638"/>
    </source>
</evidence>
<reference evidence="1 2" key="1">
    <citation type="submission" date="2019-02" db="EMBL/GenBank/DDBJ databases">
        <title>Genomic Encyclopedia of Type Strains, Phase IV (KMG-IV): sequencing the most valuable type-strain genomes for metagenomic binning, comparative biology and taxonomic classification.</title>
        <authorList>
            <person name="Goeker M."/>
        </authorList>
    </citation>
    <scope>NUCLEOTIDE SEQUENCE [LARGE SCALE GENOMIC DNA]</scope>
    <source>
        <strain evidence="1 2">DSM 45622</strain>
    </source>
</reference>
<name>A0A4Q7NPM3_9ACTN</name>
<proteinExistence type="predicted"/>
<dbReference type="EMBL" id="SGXD01000003">
    <property type="protein sequence ID" value="RZS87265.1"/>
    <property type="molecule type" value="Genomic_DNA"/>
</dbReference>
<gene>
    <name evidence="1" type="ORF">EV189_2690</name>
</gene>
<accession>A0A4Q7NPM3</accession>
<sequence>MRPHQVVAEGVESGAGGGQFVWAAHPHPAVIMQLLGAAEHPHLIEVPDQVGSLRAAEEWLCGSRFC</sequence>